<accession>A0A8S1RQQ1</accession>
<organism evidence="1 2">
    <name type="scientific">Paramecium sonneborni</name>
    <dbReference type="NCBI Taxonomy" id="65129"/>
    <lineage>
        <taxon>Eukaryota</taxon>
        <taxon>Sar</taxon>
        <taxon>Alveolata</taxon>
        <taxon>Ciliophora</taxon>
        <taxon>Intramacronucleata</taxon>
        <taxon>Oligohymenophorea</taxon>
        <taxon>Peniculida</taxon>
        <taxon>Parameciidae</taxon>
        <taxon>Paramecium</taxon>
    </lineage>
</organism>
<gene>
    <name evidence="1" type="ORF">PSON_ATCC_30995.1.T1980019</name>
</gene>
<dbReference type="EMBL" id="CAJJDN010000198">
    <property type="protein sequence ID" value="CAD8128844.1"/>
    <property type="molecule type" value="Genomic_DNA"/>
</dbReference>
<evidence type="ECO:0000313" key="1">
    <source>
        <dbReference type="EMBL" id="CAD8128844.1"/>
    </source>
</evidence>
<evidence type="ECO:0008006" key="3">
    <source>
        <dbReference type="Google" id="ProtNLM"/>
    </source>
</evidence>
<dbReference type="AlphaFoldDB" id="A0A8S1RQQ1"/>
<evidence type="ECO:0000313" key="2">
    <source>
        <dbReference type="Proteomes" id="UP000692954"/>
    </source>
</evidence>
<reference evidence="1" key="1">
    <citation type="submission" date="2021-01" db="EMBL/GenBank/DDBJ databases">
        <authorList>
            <consortium name="Genoscope - CEA"/>
            <person name="William W."/>
        </authorList>
    </citation>
    <scope>NUCLEOTIDE SEQUENCE</scope>
</reference>
<protein>
    <recommendedName>
        <fullName evidence="3">C2H2-type domain-containing protein</fullName>
    </recommendedName>
</protein>
<comment type="caution">
    <text evidence="1">The sequence shown here is derived from an EMBL/GenBank/DDBJ whole genome shotgun (WGS) entry which is preliminary data.</text>
</comment>
<proteinExistence type="predicted"/>
<dbReference type="OrthoDB" id="308720at2759"/>
<sequence>MKFIPLTHHYQTMASIYEKCADISKQIDVLSQSPRPNVQIENDDTQQQEIIQKDKKLLDRQIQKQIENLSLDKQDSKKDQRKKLQKRIKQKKFGKRIAKKQLKSKVQVNCDHCDKVFETEKLYQRHQYQLMYRKKLEKRKLIKQTKDVIQIEEKEIKQTKRGRKPKNTQKKIDSIEICI</sequence>
<dbReference type="Proteomes" id="UP000692954">
    <property type="component" value="Unassembled WGS sequence"/>
</dbReference>
<keyword evidence="2" id="KW-1185">Reference proteome</keyword>
<name>A0A8S1RQQ1_9CILI</name>